<sequence>MKYASFFCLLLCLLAGQLRAQSGFQVEPPKLFFDEQNGKLTPMRIKLTNPTKVRMVIRASCADWRRDSLGEKQFFAAGKLPNSCCPYLNVQPETVELLPGGEQTMLVSLNPDKPLPAQLHNGMLMLSQINEREIAEAQGVKSGFIFKVQLGVHLYHTPRNVTQKMIAIDTVAFAKTNADRLVRVRVNNTGSLQLESQMRVELTNMKTAEEVKLEPITVNSMPGERIWVRAPLPAKLPAGRYLVITIIDSGPDVPLQVAELETDMQ</sequence>
<gene>
    <name evidence="2" type="ORF">FAES_5096</name>
</gene>
<feature type="signal peptide" evidence="1">
    <location>
        <begin position="1"/>
        <end position="20"/>
    </location>
</feature>
<name>I0KG42_9BACT</name>
<proteinExistence type="predicted"/>
<dbReference type="RefSeq" id="WP_015334194.1">
    <property type="nucleotide sequence ID" value="NC_020054.1"/>
</dbReference>
<dbReference type="Proteomes" id="UP000011058">
    <property type="component" value="Chromosome"/>
</dbReference>
<organism evidence="2 3">
    <name type="scientific">Fibrella aestuarina BUZ 2</name>
    <dbReference type="NCBI Taxonomy" id="1166018"/>
    <lineage>
        <taxon>Bacteria</taxon>
        <taxon>Pseudomonadati</taxon>
        <taxon>Bacteroidota</taxon>
        <taxon>Cytophagia</taxon>
        <taxon>Cytophagales</taxon>
        <taxon>Spirosomataceae</taxon>
        <taxon>Fibrella</taxon>
    </lineage>
</organism>
<dbReference type="OrthoDB" id="1419910at2"/>
<evidence type="ECO:0008006" key="4">
    <source>
        <dbReference type="Google" id="ProtNLM"/>
    </source>
</evidence>
<keyword evidence="1" id="KW-0732">Signal</keyword>
<dbReference type="eggNOG" id="COG3121">
    <property type="taxonomic scope" value="Bacteria"/>
</dbReference>
<dbReference type="EMBL" id="HE796683">
    <property type="protein sequence ID" value="CCH03095.1"/>
    <property type="molecule type" value="Genomic_DNA"/>
</dbReference>
<accession>I0KG42</accession>
<dbReference type="AlphaFoldDB" id="I0KG42"/>
<protein>
    <recommendedName>
        <fullName evidence="4">Pili assembly chaperone N-terminal domain-containing protein</fullName>
    </recommendedName>
</protein>
<evidence type="ECO:0000256" key="1">
    <source>
        <dbReference type="SAM" id="SignalP"/>
    </source>
</evidence>
<keyword evidence="3" id="KW-1185">Reference proteome</keyword>
<feature type="chain" id="PRO_5003630174" description="Pili assembly chaperone N-terminal domain-containing protein" evidence="1">
    <location>
        <begin position="21"/>
        <end position="265"/>
    </location>
</feature>
<dbReference type="KEGG" id="fae:FAES_5096"/>
<evidence type="ECO:0000313" key="2">
    <source>
        <dbReference type="EMBL" id="CCH03095.1"/>
    </source>
</evidence>
<reference evidence="2 3" key="1">
    <citation type="journal article" date="2012" name="J. Bacteriol.">
        <title>Genome Sequence of Fibrella aestuarina BUZ 2T, a Filamentous Marine Bacterium.</title>
        <authorList>
            <person name="Filippini M."/>
            <person name="Qi W."/>
            <person name="Blom J."/>
            <person name="Goesmann A."/>
            <person name="Smits T.H."/>
            <person name="Bagheri H.C."/>
        </authorList>
    </citation>
    <scope>NUCLEOTIDE SEQUENCE [LARGE SCALE GENOMIC DNA]</scope>
    <source>
        <strain evidence="3">BUZ 2T</strain>
    </source>
</reference>
<evidence type="ECO:0000313" key="3">
    <source>
        <dbReference type="Proteomes" id="UP000011058"/>
    </source>
</evidence>
<dbReference type="HOGENOM" id="CLU_087886_0_0_10"/>
<dbReference type="STRING" id="1166018.FAES_5096"/>